<dbReference type="EMBL" id="CAUYUJ010015593">
    <property type="protein sequence ID" value="CAK0855989.1"/>
    <property type="molecule type" value="Genomic_DNA"/>
</dbReference>
<comment type="caution">
    <text evidence="5">The sequence shown here is derived from an EMBL/GenBank/DDBJ whole genome shotgun (WGS) entry which is preliminary data.</text>
</comment>
<gene>
    <name evidence="5" type="ORF">PCOR1329_LOCUS46496</name>
</gene>
<keyword evidence="4" id="KW-0472">Membrane</keyword>
<dbReference type="PANTHER" id="PTHR17920">
    <property type="entry name" value="TRANSMEMBRANE AND COILED-COIL DOMAIN-CONTAINING PROTEIN 4 TMCO4"/>
    <property type="match status" value="1"/>
</dbReference>
<accession>A0ABN9U9L2</accession>
<dbReference type="Proteomes" id="UP001189429">
    <property type="component" value="Unassembled WGS sequence"/>
</dbReference>
<organism evidence="5 6">
    <name type="scientific">Prorocentrum cordatum</name>
    <dbReference type="NCBI Taxonomy" id="2364126"/>
    <lineage>
        <taxon>Eukaryota</taxon>
        <taxon>Sar</taxon>
        <taxon>Alveolata</taxon>
        <taxon>Dinophyceae</taxon>
        <taxon>Prorocentrales</taxon>
        <taxon>Prorocentraceae</taxon>
        <taxon>Prorocentrum</taxon>
    </lineage>
</organism>
<dbReference type="InterPro" id="IPR007941">
    <property type="entry name" value="DUF726"/>
</dbReference>
<evidence type="ECO:0000256" key="1">
    <source>
        <dbReference type="ARBA" id="ARBA00004141"/>
    </source>
</evidence>
<keyword evidence="6" id="KW-1185">Reference proteome</keyword>
<sequence length="481" mass="51294">MDAAAAVAPPEVAGRRFLGMMERRLIRATGVAGTLAPEVPAPMSECPSSTERAAAARAWHEGELPVGGLAPAATARRAQAQSFLPTVDWSRLLGRDGREPHPSDKTQLLPGCQAPLYGGTVGFGVLSGILGSASAYFTAIAVKGLDENVLCNPDYHKFIPPMKPVCHAVMRSDLDEMIGTYIGSSQGALTFFVAWGLYMGWEAHSRLSLRYQVIRELALEPMGPPTSQLAVVCASGFLTSQADVFLPWEVDSDNPWTEGQVFAVRFDTPVLLRLGTHLVGLLSRVANQAMVAAQVALAVSTPPTLCQTLLYSLVTELDDVFDLAIKRAEQAGRALAQQLVVPVPARPGPPRPATLVGYSVGAVLVHACLRELRRLADSGEAPHAADVVCDVVLIGAPIAGGTAAEWAALRQLASGRFVNGFLPTDQELRGHAQRRFSAPYAGYRPLSSVPGVENVVLSEFVSTHLEYARQTPVILSRLLQG</sequence>
<dbReference type="PANTHER" id="PTHR17920:SF23">
    <property type="entry name" value="DUF726-DOMAIN-CONTAINING PROTEIN"/>
    <property type="match status" value="1"/>
</dbReference>
<protein>
    <submittedName>
        <fullName evidence="5">Uncharacterized protein</fullName>
    </submittedName>
</protein>
<evidence type="ECO:0000256" key="2">
    <source>
        <dbReference type="ARBA" id="ARBA00022692"/>
    </source>
</evidence>
<comment type="subcellular location">
    <subcellularLocation>
        <location evidence="1">Membrane</location>
        <topology evidence="1">Multi-pass membrane protein</topology>
    </subcellularLocation>
</comment>
<keyword evidence="3" id="KW-1133">Transmembrane helix</keyword>
<evidence type="ECO:0000313" key="6">
    <source>
        <dbReference type="Proteomes" id="UP001189429"/>
    </source>
</evidence>
<evidence type="ECO:0000313" key="5">
    <source>
        <dbReference type="EMBL" id="CAK0855989.1"/>
    </source>
</evidence>
<evidence type="ECO:0000256" key="3">
    <source>
        <dbReference type="ARBA" id="ARBA00022989"/>
    </source>
</evidence>
<name>A0ABN9U9L2_9DINO</name>
<reference evidence="5" key="1">
    <citation type="submission" date="2023-10" db="EMBL/GenBank/DDBJ databases">
        <authorList>
            <person name="Chen Y."/>
            <person name="Shah S."/>
            <person name="Dougan E. K."/>
            <person name="Thang M."/>
            <person name="Chan C."/>
        </authorList>
    </citation>
    <scope>NUCLEOTIDE SEQUENCE [LARGE SCALE GENOMIC DNA]</scope>
</reference>
<evidence type="ECO:0000256" key="4">
    <source>
        <dbReference type="ARBA" id="ARBA00023136"/>
    </source>
</evidence>
<dbReference type="Pfam" id="PF05277">
    <property type="entry name" value="DUF726"/>
    <property type="match status" value="1"/>
</dbReference>
<keyword evidence="2" id="KW-0812">Transmembrane</keyword>
<proteinExistence type="predicted"/>